<evidence type="ECO:0000313" key="3">
    <source>
        <dbReference type="Proteomes" id="UP000521872"/>
    </source>
</evidence>
<organism evidence="2 3">
    <name type="scientific">Agrocybe pediades</name>
    <dbReference type="NCBI Taxonomy" id="84607"/>
    <lineage>
        <taxon>Eukaryota</taxon>
        <taxon>Fungi</taxon>
        <taxon>Dikarya</taxon>
        <taxon>Basidiomycota</taxon>
        <taxon>Agaricomycotina</taxon>
        <taxon>Agaricomycetes</taxon>
        <taxon>Agaricomycetidae</taxon>
        <taxon>Agaricales</taxon>
        <taxon>Agaricineae</taxon>
        <taxon>Strophariaceae</taxon>
        <taxon>Agrocybe</taxon>
    </lineage>
</organism>
<dbReference type="Proteomes" id="UP000521872">
    <property type="component" value="Unassembled WGS sequence"/>
</dbReference>
<feature type="compositionally biased region" description="Pro residues" evidence="1">
    <location>
        <begin position="148"/>
        <end position="157"/>
    </location>
</feature>
<evidence type="ECO:0000313" key="2">
    <source>
        <dbReference type="EMBL" id="KAF4611582.1"/>
    </source>
</evidence>
<feature type="compositionally biased region" description="Low complexity" evidence="1">
    <location>
        <begin position="158"/>
        <end position="172"/>
    </location>
</feature>
<feature type="compositionally biased region" description="Low complexity" evidence="1">
    <location>
        <begin position="92"/>
        <end position="102"/>
    </location>
</feature>
<evidence type="ECO:0000256" key="1">
    <source>
        <dbReference type="SAM" id="MobiDB-lite"/>
    </source>
</evidence>
<dbReference type="AlphaFoldDB" id="A0A8H4QI88"/>
<name>A0A8H4QI88_9AGAR</name>
<gene>
    <name evidence="2" type="ORF">D9613_003789</name>
</gene>
<keyword evidence="3" id="KW-1185">Reference proteome</keyword>
<accession>A0A8H4QI88</accession>
<proteinExistence type="predicted"/>
<dbReference type="EMBL" id="JAACJL010000057">
    <property type="protein sequence ID" value="KAF4611582.1"/>
    <property type="molecule type" value="Genomic_DNA"/>
</dbReference>
<feature type="region of interest" description="Disordered" evidence="1">
    <location>
        <begin position="1"/>
        <end position="113"/>
    </location>
</feature>
<comment type="caution">
    <text evidence="2">The sequence shown here is derived from an EMBL/GenBank/DDBJ whole genome shotgun (WGS) entry which is preliminary data.</text>
</comment>
<feature type="compositionally biased region" description="Basic and acidic residues" evidence="1">
    <location>
        <begin position="58"/>
        <end position="71"/>
    </location>
</feature>
<sequence length="432" mass="47179">MDNQGRPTKRRRVDMPLPDGFAVSKPAKPNSKISLGRYVPAPAFTQATSESKAKLKKKETISSGREHEQIAARRAIPGTNNGRTGGAGGEAKAGPAAEANATVSSAKSGDSAVEIQRRLPIKPKPLVKIDPMAPLSKLAKLKVNPNLRPAPPPPKPPSVASSSSVKLRTSTSHELVPTAKRLNVFELPLKLNQAKNKKDETNYRPLSSLTTSLLNNEDLAMILLRAQHPELASMTKKTPLEILIERGMGLSPRKKDRHNKPKLRRGGLAATAAAIIDQSHTGHMLWKKEIEHNSRNLANAELCASILKILHSTSAPTAPCIALCRLIRPNGKDHPNFKSKELYRVVFTLPSHTNDQINNSAKRKRFAVGQSVLMFKPLQDISLSFDEEEKNPYDRLPASLPLPLSVPYSTPDPLDAPVSTRGILCTRFYVTS</sequence>
<feature type="region of interest" description="Disordered" evidence="1">
    <location>
        <begin position="144"/>
        <end position="174"/>
    </location>
</feature>
<reference evidence="2 3" key="1">
    <citation type="submission" date="2019-12" db="EMBL/GenBank/DDBJ databases">
        <authorList>
            <person name="Floudas D."/>
            <person name="Bentzer J."/>
            <person name="Ahren D."/>
            <person name="Johansson T."/>
            <person name="Persson P."/>
            <person name="Tunlid A."/>
        </authorList>
    </citation>
    <scope>NUCLEOTIDE SEQUENCE [LARGE SCALE GENOMIC DNA]</scope>
    <source>
        <strain evidence="2 3">CBS 102.39</strain>
    </source>
</reference>
<protein>
    <submittedName>
        <fullName evidence="2">Uncharacterized protein</fullName>
    </submittedName>
</protein>